<gene>
    <name evidence="3" type="ORF">GR328_09760</name>
</gene>
<evidence type="ECO:0000313" key="3">
    <source>
        <dbReference type="EMBL" id="MXQ11736.1"/>
    </source>
</evidence>
<dbReference type="SUPFAM" id="SSF81296">
    <property type="entry name" value="E set domains"/>
    <property type="match status" value="1"/>
</dbReference>
<protein>
    <recommendedName>
        <fullName evidence="2">Moybdenum cofactor oxidoreductase dimerisation domain-containing protein</fullName>
    </recommendedName>
</protein>
<dbReference type="Proteomes" id="UP000436483">
    <property type="component" value="Unassembled WGS sequence"/>
</dbReference>
<dbReference type="GO" id="GO:0016491">
    <property type="term" value="F:oxidoreductase activity"/>
    <property type="evidence" value="ECO:0007669"/>
    <property type="project" value="InterPro"/>
</dbReference>
<feature type="domain" description="Moybdenum cofactor oxidoreductase dimerisation" evidence="2">
    <location>
        <begin position="1"/>
        <end position="61"/>
    </location>
</feature>
<name>A0A7X3SNT3_9HYPH</name>
<dbReference type="Gene3D" id="2.60.40.650">
    <property type="match status" value="1"/>
</dbReference>
<dbReference type="EMBL" id="WURB01000005">
    <property type="protein sequence ID" value="MXQ11736.1"/>
    <property type="molecule type" value="Genomic_DNA"/>
</dbReference>
<evidence type="ECO:0000313" key="4">
    <source>
        <dbReference type="Proteomes" id="UP000436483"/>
    </source>
</evidence>
<reference evidence="3 4" key="2">
    <citation type="submission" date="2020-01" db="EMBL/GenBank/DDBJ databases">
        <title>Microvirga sp. nov., an arsenate reduction bacterium isolated from Tibet hotspring sediments.</title>
        <authorList>
            <person name="Xian W.-D."/>
            <person name="Li W.-J."/>
        </authorList>
    </citation>
    <scope>NUCLEOTIDE SEQUENCE [LARGE SCALE GENOMIC DNA]</scope>
    <source>
        <strain evidence="3 4">KCTC 23863</strain>
    </source>
</reference>
<dbReference type="InterPro" id="IPR014756">
    <property type="entry name" value="Ig_E-set"/>
</dbReference>
<keyword evidence="4" id="KW-1185">Reference proteome</keyword>
<comment type="caution">
    <text evidence="3">The sequence shown here is derived from an EMBL/GenBank/DDBJ whole genome shotgun (WGS) entry which is preliminary data.</text>
</comment>
<proteinExistence type="predicted"/>
<evidence type="ECO:0000256" key="1">
    <source>
        <dbReference type="SAM" id="MobiDB-lite"/>
    </source>
</evidence>
<sequence>MPVKSIITYPATASTLPRDNRTVEVRGHARAGDRPVSHVDVSTDDGATWTPADPDPAPTPTRGSGGGLA</sequence>
<evidence type="ECO:0000259" key="2">
    <source>
        <dbReference type="Pfam" id="PF03404"/>
    </source>
</evidence>
<dbReference type="InterPro" id="IPR005066">
    <property type="entry name" value="MoCF_OxRdtse_dimer"/>
</dbReference>
<dbReference type="AlphaFoldDB" id="A0A7X3SNT3"/>
<organism evidence="3 4">
    <name type="scientific">Microvirga makkahensis</name>
    <dbReference type="NCBI Taxonomy" id="1128670"/>
    <lineage>
        <taxon>Bacteria</taxon>
        <taxon>Pseudomonadati</taxon>
        <taxon>Pseudomonadota</taxon>
        <taxon>Alphaproteobacteria</taxon>
        <taxon>Hyphomicrobiales</taxon>
        <taxon>Methylobacteriaceae</taxon>
        <taxon>Microvirga</taxon>
    </lineage>
</organism>
<dbReference type="GO" id="GO:0030151">
    <property type="term" value="F:molybdenum ion binding"/>
    <property type="evidence" value="ECO:0007669"/>
    <property type="project" value="InterPro"/>
</dbReference>
<feature type="region of interest" description="Disordered" evidence="1">
    <location>
        <begin position="18"/>
        <end position="69"/>
    </location>
</feature>
<dbReference type="RefSeq" id="WP_160884312.1">
    <property type="nucleotide sequence ID" value="NZ_WURB01000005.1"/>
</dbReference>
<accession>A0A7X3SNT3</accession>
<dbReference type="Pfam" id="PF03404">
    <property type="entry name" value="Mo-co_dimer"/>
    <property type="match status" value="1"/>
</dbReference>
<feature type="compositionally biased region" description="Basic and acidic residues" evidence="1">
    <location>
        <begin position="18"/>
        <end position="37"/>
    </location>
</feature>
<reference evidence="3 4" key="1">
    <citation type="submission" date="2019-12" db="EMBL/GenBank/DDBJ databases">
        <authorList>
            <person name="Yuan C.-G."/>
        </authorList>
    </citation>
    <scope>NUCLEOTIDE SEQUENCE [LARGE SCALE GENOMIC DNA]</scope>
    <source>
        <strain evidence="3 4">KCTC 23863</strain>
    </source>
</reference>